<reference evidence="1" key="2">
    <citation type="submission" date="2004-02" db="EMBL/GenBank/DDBJ databases">
        <authorList>
            <consortium name="Genoscope"/>
            <consortium name="Whitehead Institute Centre for Genome Research"/>
        </authorList>
    </citation>
    <scope>NUCLEOTIDE SEQUENCE</scope>
</reference>
<proteinExistence type="predicted"/>
<evidence type="ECO:0000313" key="1">
    <source>
        <dbReference type="EMBL" id="CAF98960.1"/>
    </source>
</evidence>
<organism evidence="1">
    <name type="scientific">Tetraodon nigroviridis</name>
    <name type="common">Spotted green pufferfish</name>
    <name type="synonym">Chelonodon nigroviridis</name>
    <dbReference type="NCBI Taxonomy" id="99883"/>
    <lineage>
        <taxon>Eukaryota</taxon>
        <taxon>Metazoa</taxon>
        <taxon>Chordata</taxon>
        <taxon>Craniata</taxon>
        <taxon>Vertebrata</taxon>
        <taxon>Euteleostomi</taxon>
        <taxon>Actinopterygii</taxon>
        <taxon>Neopterygii</taxon>
        <taxon>Teleostei</taxon>
        <taxon>Neoteleostei</taxon>
        <taxon>Acanthomorphata</taxon>
        <taxon>Eupercaria</taxon>
        <taxon>Tetraodontiformes</taxon>
        <taxon>Tetradontoidea</taxon>
        <taxon>Tetraodontidae</taxon>
        <taxon>Tetraodon</taxon>
    </lineage>
</organism>
<name>Q4SK72_TETNG</name>
<reference evidence="1" key="1">
    <citation type="journal article" date="2004" name="Nature">
        <title>Genome duplication in the teleost fish Tetraodon nigroviridis reveals the early vertebrate proto-karyotype.</title>
        <authorList>
            <person name="Jaillon O."/>
            <person name="Aury J.-M."/>
            <person name="Brunet F."/>
            <person name="Petit J.-L."/>
            <person name="Stange-Thomann N."/>
            <person name="Mauceli E."/>
            <person name="Bouneau L."/>
            <person name="Fischer C."/>
            <person name="Ozouf-Costaz C."/>
            <person name="Bernot A."/>
            <person name="Nicaud S."/>
            <person name="Jaffe D."/>
            <person name="Fisher S."/>
            <person name="Lutfalla G."/>
            <person name="Dossat C."/>
            <person name="Segurens B."/>
            <person name="Dasilva C."/>
            <person name="Salanoubat M."/>
            <person name="Levy M."/>
            <person name="Boudet N."/>
            <person name="Castellano S."/>
            <person name="Anthouard V."/>
            <person name="Jubin C."/>
            <person name="Castelli V."/>
            <person name="Katinka M."/>
            <person name="Vacherie B."/>
            <person name="Biemont C."/>
            <person name="Skalli Z."/>
            <person name="Cattolico L."/>
            <person name="Poulain J."/>
            <person name="De Berardinis V."/>
            <person name="Cruaud C."/>
            <person name="Duprat S."/>
            <person name="Brottier P."/>
            <person name="Coutanceau J.-P."/>
            <person name="Gouzy J."/>
            <person name="Parra G."/>
            <person name="Lardier G."/>
            <person name="Chapple C."/>
            <person name="McKernan K.J."/>
            <person name="McEwan P."/>
            <person name="Bosak S."/>
            <person name="Kellis M."/>
            <person name="Volff J.-N."/>
            <person name="Guigo R."/>
            <person name="Zody M.C."/>
            <person name="Mesirov J."/>
            <person name="Lindblad-Toh K."/>
            <person name="Birren B."/>
            <person name="Nusbaum C."/>
            <person name="Kahn D."/>
            <person name="Robinson-Rechavi M."/>
            <person name="Laudet V."/>
            <person name="Schachter V."/>
            <person name="Quetier F."/>
            <person name="Saurin W."/>
            <person name="Scarpelli C."/>
            <person name="Wincker P."/>
            <person name="Lander E.S."/>
            <person name="Weissenbach J."/>
            <person name="Roest Crollius H."/>
        </authorList>
    </citation>
    <scope>NUCLEOTIDE SEQUENCE [LARGE SCALE GENOMIC DNA]</scope>
</reference>
<dbReference type="EMBL" id="CAAE01014570">
    <property type="protein sequence ID" value="CAF98960.1"/>
    <property type="molecule type" value="Genomic_DNA"/>
</dbReference>
<dbReference type="AlphaFoldDB" id="Q4SK72"/>
<comment type="caution">
    <text evidence="1">The sequence shown here is derived from an EMBL/GenBank/DDBJ whole genome shotgun (WGS) entry which is preliminary data.</text>
</comment>
<accession>Q4SK72</accession>
<gene>
    <name evidence="1" type="ORF">GSTENG00016848001</name>
</gene>
<sequence>MYFMHGSFILISVMTHQGYIVRAGCCLMAAREERSVKHSTQAWSAELTTVQSATLEIGREEGSGHKLIMCSKRLTGHGRGQMCVTNSKGICF</sequence>
<protein>
    <submittedName>
        <fullName evidence="1">(spotted green pufferfish) hypothetical protein</fullName>
    </submittedName>
</protein>
<dbReference type="KEGG" id="tng:GSTEN00016848G001"/>